<proteinExistence type="inferred from homology"/>
<dbReference type="Proteomes" id="UP000318447">
    <property type="component" value="Unassembled WGS sequence"/>
</dbReference>
<dbReference type="PANTHER" id="PTHR10889:SF1">
    <property type="entry name" value="DEOXYRIBOSE-PHOSPHATE ALDOLASE"/>
    <property type="match status" value="1"/>
</dbReference>
<organism evidence="8 9">
    <name type="scientific">Leishmania donovani</name>
    <dbReference type="NCBI Taxonomy" id="5661"/>
    <lineage>
        <taxon>Eukaryota</taxon>
        <taxon>Discoba</taxon>
        <taxon>Euglenozoa</taxon>
        <taxon>Kinetoplastea</taxon>
        <taxon>Metakinetoplastina</taxon>
        <taxon>Trypanosomatida</taxon>
        <taxon>Trypanosomatidae</taxon>
        <taxon>Leishmaniinae</taxon>
        <taxon>Leishmania</taxon>
    </lineage>
</organism>
<comment type="similarity">
    <text evidence="1">Belongs to the DeoC/FbaB aldolase family. DeoC type 1 subfamily.</text>
</comment>
<dbReference type="GO" id="GO:0046386">
    <property type="term" value="P:deoxyribose phosphate catabolic process"/>
    <property type="evidence" value="ECO:0007669"/>
    <property type="project" value="UniProtKB-UniPathway"/>
</dbReference>
<dbReference type="InterPro" id="IPR002915">
    <property type="entry name" value="DeoC/FbaB/LacD_aldolase"/>
</dbReference>
<dbReference type="NCBIfam" id="TIGR00126">
    <property type="entry name" value="deoC"/>
    <property type="match status" value="1"/>
</dbReference>
<gene>
    <name evidence="8" type="ORF">CGC21_24055</name>
</gene>
<evidence type="ECO:0000256" key="3">
    <source>
        <dbReference type="ARBA" id="ARBA00022490"/>
    </source>
</evidence>
<dbReference type="PANTHER" id="PTHR10889">
    <property type="entry name" value="DEOXYRIBOSE-PHOSPHATE ALDOLASE"/>
    <property type="match status" value="1"/>
</dbReference>
<dbReference type="Gene3D" id="3.20.20.70">
    <property type="entry name" value="Aldolase class I"/>
    <property type="match status" value="1"/>
</dbReference>
<evidence type="ECO:0000256" key="5">
    <source>
        <dbReference type="ARBA" id="ARBA00023270"/>
    </source>
</evidence>
<dbReference type="EC" id="4.1.2.4" evidence="2"/>
<evidence type="ECO:0000313" key="8">
    <source>
        <dbReference type="EMBL" id="TPP54804.1"/>
    </source>
</evidence>
<dbReference type="SMART" id="SM01133">
    <property type="entry name" value="DeoC"/>
    <property type="match status" value="1"/>
</dbReference>
<dbReference type="FunFam" id="3.20.20.70:FF:000044">
    <property type="entry name" value="Deoxyribose-phosphate aldolase"/>
    <property type="match status" value="1"/>
</dbReference>
<comment type="catalytic activity">
    <reaction evidence="7">
        <text>2-deoxy-D-ribose 5-phosphate = D-glyceraldehyde 3-phosphate + acetaldehyde</text>
        <dbReference type="Rhea" id="RHEA:12821"/>
        <dbReference type="ChEBI" id="CHEBI:15343"/>
        <dbReference type="ChEBI" id="CHEBI:59776"/>
        <dbReference type="ChEBI" id="CHEBI:62877"/>
        <dbReference type="EC" id="4.1.2.4"/>
    </reaction>
</comment>
<dbReference type="GO" id="GO:0004139">
    <property type="term" value="F:deoxyribose-phosphate aldolase activity"/>
    <property type="evidence" value="ECO:0007669"/>
    <property type="project" value="UniProtKB-EC"/>
</dbReference>
<protein>
    <recommendedName>
        <fullName evidence="2">deoxyribose-phosphate aldolase</fullName>
        <ecNumber evidence="2">4.1.2.4</ecNumber>
    </recommendedName>
    <alternativeName>
        <fullName evidence="6">2-deoxy-D-ribose 5-phosphate aldolase</fullName>
    </alternativeName>
</protein>
<dbReference type="VEuPathDB" id="TriTrypDB:LdCL_060016200"/>
<evidence type="ECO:0000256" key="4">
    <source>
        <dbReference type="ARBA" id="ARBA00023239"/>
    </source>
</evidence>
<evidence type="ECO:0000256" key="7">
    <source>
        <dbReference type="ARBA" id="ARBA00048791"/>
    </source>
</evidence>
<keyword evidence="5" id="KW-0704">Schiff base</keyword>
<dbReference type="HAMAP" id="MF_00114">
    <property type="entry name" value="DeoC_type1"/>
    <property type="match status" value="1"/>
</dbReference>
<comment type="caution">
    <text evidence="8">The sequence shown here is derived from an EMBL/GenBank/DDBJ whole genome shotgun (WGS) entry which is preliminary data.</text>
</comment>
<dbReference type="GO" id="GO:0009264">
    <property type="term" value="P:deoxyribonucleotide catabolic process"/>
    <property type="evidence" value="ECO:0007669"/>
    <property type="project" value="InterPro"/>
</dbReference>
<evidence type="ECO:0000256" key="2">
    <source>
        <dbReference type="ARBA" id="ARBA00012515"/>
    </source>
</evidence>
<keyword evidence="4" id="KW-0456">Lyase</keyword>
<dbReference type="AlphaFoldDB" id="A0A504Y1E6"/>
<dbReference type="VEuPathDB" id="TriTrypDB:LDHU3_06.1260"/>
<dbReference type="InterPro" id="IPR013785">
    <property type="entry name" value="Aldolase_TIM"/>
</dbReference>
<dbReference type="SUPFAM" id="SSF51569">
    <property type="entry name" value="Aldolase"/>
    <property type="match status" value="1"/>
</dbReference>
<dbReference type="VEuPathDB" id="TriTrypDB:LdBPK_061110.1"/>
<accession>A0A504Y1E6</accession>
<sequence>MCDQQSTAKVDLEMLFRPGRKGELNGKILDRVRFLAAELGLPELEEKFAHLKERDGAWRTSSVSDNVNLSAYIDHTLLKADASHAAIVQLCEEAKTHHFKAICVNGCHVARCAQLLAGSEVRLGCTCGFPLGQMTPSMKVAEAAEGISSGAHEVDMVINVGALKSKCYLDVFKDIKGVCDVCASAAVVSKVILETCLLSEEEIMDVCIMSVAAGATFVKTSTGFSTKGATPEAVDIMLAVVGNAASVKVSGGVRDRATAMQYVQAGVKRIGTSSGIAIRTGHRIDSAEDPLHTTSVACFHLGETDAGKLPHRPPCSRSSPASTAPLPRTAWSYLRTSRKHWNVPQLRDSRRATRVHRLHLHYPILPGLRRISGGVREGSLAAVSAPAEAAVALRQGMAKSARRDPSCRIAEYQAGQDPDLQALEVTLAEMQQQVRVVLASRQP</sequence>
<evidence type="ECO:0000256" key="6">
    <source>
        <dbReference type="ARBA" id="ARBA00032755"/>
    </source>
</evidence>
<evidence type="ECO:0000256" key="1">
    <source>
        <dbReference type="ARBA" id="ARBA00010936"/>
    </source>
</evidence>
<name>A0A504Y1E6_LEIDO</name>
<dbReference type="InterPro" id="IPR011343">
    <property type="entry name" value="DeoC"/>
</dbReference>
<dbReference type="GO" id="GO:0016052">
    <property type="term" value="P:carbohydrate catabolic process"/>
    <property type="evidence" value="ECO:0007669"/>
    <property type="project" value="TreeGrafter"/>
</dbReference>
<dbReference type="InterPro" id="IPR028581">
    <property type="entry name" value="DeoC_typeI"/>
</dbReference>
<dbReference type="CDD" id="cd00959">
    <property type="entry name" value="DeoC"/>
    <property type="match status" value="1"/>
</dbReference>
<dbReference type="GO" id="GO:0005737">
    <property type="term" value="C:cytoplasm"/>
    <property type="evidence" value="ECO:0007669"/>
    <property type="project" value="InterPro"/>
</dbReference>
<dbReference type="Pfam" id="PF01791">
    <property type="entry name" value="DeoC"/>
    <property type="match status" value="1"/>
</dbReference>
<reference evidence="9" key="1">
    <citation type="submission" date="2019-02" db="EMBL/GenBank/DDBJ databases">
        <title>FDA dAtabase for Regulatory Grade micrObial Sequences (FDA-ARGOS): Supporting development and validation of Infectious Disease Dx tests.</title>
        <authorList>
            <person name="Duncan R."/>
            <person name="Fisher C."/>
            <person name="Tallon L."/>
            <person name="Sadzewicz L."/>
            <person name="Sengamalay N."/>
            <person name="Ott S."/>
            <person name="Godinez A."/>
            <person name="Nagaraj S."/>
            <person name="Vavikolanu K."/>
            <person name="Nadendla S."/>
            <person name="Aluvathingal J."/>
            <person name="Sichtig H."/>
        </authorList>
    </citation>
    <scope>NUCLEOTIDE SEQUENCE [LARGE SCALE GENOMIC DNA]</scope>
    <source>
        <strain evidence="9">FDAARGOS_361</strain>
    </source>
</reference>
<keyword evidence="3" id="KW-0963">Cytoplasm</keyword>
<dbReference type="UniPathway" id="UPA00002">
    <property type="reaction ID" value="UER00468"/>
</dbReference>
<evidence type="ECO:0000313" key="9">
    <source>
        <dbReference type="Proteomes" id="UP000318447"/>
    </source>
</evidence>
<dbReference type="EMBL" id="RHLC01000039">
    <property type="protein sequence ID" value="TPP54804.1"/>
    <property type="molecule type" value="Genomic_DNA"/>
</dbReference>